<comment type="caution">
    <text evidence="1">The sequence shown here is derived from an EMBL/GenBank/DDBJ whole genome shotgun (WGS) entry which is preliminary data.</text>
</comment>
<dbReference type="Gene3D" id="3.40.50.1820">
    <property type="entry name" value="alpha/beta hydrolase"/>
    <property type="match status" value="1"/>
</dbReference>
<evidence type="ECO:0000313" key="1">
    <source>
        <dbReference type="EMBL" id="MFC6146854.1"/>
    </source>
</evidence>
<dbReference type="Proteomes" id="UP001596244">
    <property type="component" value="Unassembled WGS sequence"/>
</dbReference>
<dbReference type="InterPro" id="IPR029058">
    <property type="entry name" value="AB_hydrolase_fold"/>
</dbReference>
<gene>
    <name evidence="1" type="ORF">ACFPUZ_08545</name>
</gene>
<dbReference type="RefSeq" id="WP_377001504.1">
    <property type="nucleotide sequence ID" value="NZ_JBHSQE010000008.1"/>
</dbReference>
<keyword evidence="2" id="KW-1185">Reference proteome</keyword>
<sequence>MTDVVFVPTLGRMPDTWTEVIRLLPADWTPWLPNPALGGLEQYLDKQELRRVVLVGHGTGALAALALATAQPQRVSHLVLANLPGRGFLRRRREVDAPVPTVRIDVPYDRDAAAFVAALGDALGA</sequence>
<protein>
    <recommendedName>
        <fullName evidence="3">AB hydrolase-1 domain-containing protein</fullName>
    </recommendedName>
</protein>
<evidence type="ECO:0000313" key="2">
    <source>
        <dbReference type="Proteomes" id="UP001596244"/>
    </source>
</evidence>
<evidence type="ECO:0008006" key="3">
    <source>
        <dbReference type="Google" id="ProtNLM"/>
    </source>
</evidence>
<name>A0ABW1QBQ6_9CORY</name>
<dbReference type="SUPFAM" id="SSF53474">
    <property type="entry name" value="alpha/beta-Hydrolases"/>
    <property type="match status" value="1"/>
</dbReference>
<organism evidence="1 2">
    <name type="scientific">Corynebacterium nasicanis</name>
    <dbReference type="NCBI Taxonomy" id="1448267"/>
    <lineage>
        <taxon>Bacteria</taxon>
        <taxon>Bacillati</taxon>
        <taxon>Actinomycetota</taxon>
        <taxon>Actinomycetes</taxon>
        <taxon>Mycobacteriales</taxon>
        <taxon>Corynebacteriaceae</taxon>
        <taxon>Corynebacterium</taxon>
    </lineage>
</organism>
<accession>A0ABW1QBQ6</accession>
<reference evidence="2" key="1">
    <citation type="journal article" date="2019" name="Int. J. Syst. Evol. Microbiol.">
        <title>The Global Catalogue of Microorganisms (GCM) 10K type strain sequencing project: providing services to taxonomists for standard genome sequencing and annotation.</title>
        <authorList>
            <consortium name="The Broad Institute Genomics Platform"/>
            <consortium name="The Broad Institute Genome Sequencing Center for Infectious Disease"/>
            <person name="Wu L."/>
            <person name="Ma J."/>
        </authorList>
    </citation>
    <scope>NUCLEOTIDE SEQUENCE [LARGE SCALE GENOMIC DNA]</scope>
    <source>
        <strain evidence="2">CCUG 51943</strain>
    </source>
</reference>
<dbReference type="EMBL" id="JBHSQE010000008">
    <property type="protein sequence ID" value="MFC6146854.1"/>
    <property type="molecule type" value="Genomic_DNA"/>
</dbReference>
<proteinExistence type="predicted"/>